<dbReference type="EMBL" id="NOKQ01000196">
    <property type="protein sequence ID" value="OZS78308.1"/>
    <property type="molecule type" value="Genomic_DNA"/>
</dbReference>
<dbReference type="InterPro" id="IPR010982">
    <property type="entry name" value="Lambda_DNA-bd_dom_sf"/>
</dbReference>
<dbReference type="Gene3D" id="1.10.260.40">
    <property type="entry name" value="lambda repressor-like DNA-binding domains"/>
    <property type="match status" value="1"/>
</dbReference>
<feature type="repeat" description="TPR" evidence="1">
    <location>
        <begin position="264"/>
        <end position="297"/>
    </location>
</feature>
<evidence type="ECO:0000313" key="4">
    <source>
        <dbReference type="EMBL" id="OZS78308.1"/>
    </source>
</evidence>
<dbReference type="OrthoDB" id="252257at2"/>
<proteinExistence type="predicted"/>
<dbReference type="Gene3D" id="1.25.40.10">
    <property type="entry name" value="Tetratricopeptide repeat domain"/>
    <property type="match status" value="1"/>
</dbReference>
<sequence>MKIGSLIKFHRTKQGLTQQTLADGICSVPHLSKIENNSKEANEETIRLLLERLSIDLQDVEKLEEEIKELIIQFADQMYYLEKDEANYSYSILKGKEELIPFTEYLYLYELYKTRYYLMINNIEKVENQLKWLNAHKTNFSQLEVYLHKYISALVLMLRGKMEEADTEIADLLDNALLSSENLGEISYNYSILKSNLNQYSPAIYYGKNALHQFKEDFNFYRIFNVQMLLAVNYSRAKMFNEAIEIYKHLLRNTRILKIKENLPQIYHNLGDLYHTMGSYNDAKQYFNKAMEIVDSKSEFYMLCLYNRAISEKWSGDEETSEQSFEELYNAANESKIVHYQLFSKFYSLQLKDEKAAMDYLESKILPYTKRHSEMKESHKHFTKVLADYYKENGQYDKALELLN</sequence>
<keyword evidence="1" id="KW-0802">TPR repeat</keyword>
<dbReference type="SMART" id="SM00028">
    <property type="entry name" value="TPR"/>
    <property type="match status" value="2"/>
</dbReference>
<dbReference type="PROSITE" id="PS50943">
    <property type="entry name" value="HTH_CROC1"/>
    <property type="match status" value="1"/>
</dbReference>
<feature type="domain" description="HTH cro/C1-type" evidence="3">
    <location>
        <begin position="7"/>
        <end position="60"/>
    </location>
</feature>
<organism evidence="4 5">
    <name type="scientific">Tetzosporium hominis</name>
    <dbReference type="NCBI Taxonomy" id="2020506"/>
    <lineage>
        <taxon>Bacteria</taxon>
        <taxon>Bacillati</taxon>
        <taxon>Bacillota</taxon>
        <taxon>Bacilli</taxon>
        <taxon>Bacillales</taxon>
        <taxon>Caryophanaceae</taxon>
        <taxon>Tetzosporium</taxon>
    </lineage>
</organism>
<comment type="caution">
    <text evidence="4">The sequence shown here is derived from an EMBL/GenBank/DDBJ whole genome shotgun (WGS) entry which is preliminary data.</text>
</comment>
<dbReference type="SUPFAM" id="SSF48452">
    <property type="entry name" value="TPR-like"/>
    <property type="match status" value="2"/>
</dbReference>
<reference evidence="4 5" key="1">
    <citation type="submission" date="2017-07" db="EMBL/GenBank/DDBJ databases">
        <title>Tetzosporium hominis gen.nov. sp.nov.</title>
        <authorList>
            <person name="Tetz G."/>
            <person name="Tetz V."/>
        </authorList>
    </citation>
    <scope>NUCLEOTIDE SEQUENCE [LARGE SCALE GENOMIC DNA]</scope>
    <source>
        <strain evidence="4 5">VT-49</strain>
    </source>
</reference>
<dbReference type="RefSeq" id="WP_094942328.1">
    <property type="nucleotide sequence ID" value="NZ_NOKQ01000196.1"/>
</dbReference>
<dbReference type="PROSITE" id="PS50293">
    <property type="entry name" value="TPR_REGION"/>
    <property type="match status" value="1"/>
</dbReference>
<dbReference type="PROSITE" id="PS50005">
    <property type="entry name" value="TPR"/>
    <property type="match status" value="1"/>
</dbReference>
<dbReference type="Pfam" id="PF13424">
    <property type="entry name" value="TPR_12"/>
    <property type="match status" value="1"/>
</dbReference>
<protein>
    <recommendedName>
        <fullName evidence="3">HTH cro/C1-type domain-containing protein</fullName>
    </recommendedName>
</protein>
<dbReference type="InterPro" id="IPR001387">
    <property type="entry name" value="Cro/C1-type_HTH"/>
</dbReference>
<keyword evidence="2" id="KW-0175">Coiled coil</keyword>
<gene>
    <name evidence="4" type="ORF">CF394_05990</name>
</gene>
<accession>A0A264W3X2</accession>
<name>A0A264W3X2_9BACL</name>
<dbReference type="GO" id="GO:0003677">
    <property type="term" value="F:DNA binding"/>
    <property type="evidence" value="ECO:0007669"/>
    <property type="project" value="InterPro"/>
</dbReference>
<dbReference type="SUPFAM" id="SSF47413">
    <property type="entry name" value="lambda repressor-like DNA-binding domains"/>
    <property type="match status" value="1"/>
</dbReference>
<keyword evidence="5" id="KW-1185">Reference proteome</keyword>
<dbReference type="AlphaFoldDB" id="A0A264W3X2"/>
<dbReference type="CDD" id="cd00093">
    <property type="entry name" value="HTH_XRE"/>
    <property type="match status" value="1"/>
</dbReference>
<evidence type="ECO:0000259" key="3">
    <source>
        <dbReference type="PROSITE" id="PS50943"/>
    </source>
</evidence>
<evidence type="ECO:0000256" key="1">
    <source>
        <dbReference type="PROSITE-ProRule" id="PRU00339"/>
    </source>
</evidence>
<feature type="coiled-coil region" evidence="2">
    <location>
        <begin position="46"/>
        <end position="73"/>
    </location>
</feature>
<dbReference type="SMART" id="SM00530">
    <property type="entry name" value="HTH_XRE"/>
    <property type="match status" value="1"/>
</dbReference>
<dbReference type="InterPro" id="IPR011990">
    <property type="entry name" value="TPR-like_helical_dom_sf"/>
</dbReference>
<evidence type="ECO:0000256" key="2">
    <source>
        <dbReference type="SAM" id="Coils"/>
    </source>
</evidence>
<evidence type="ECO:0000313" key="5">
    <source>
        <dbReference type="Proteomes" id="UP000217065"/>
    </source>
</evidence>
<dbReference type="Proteomes" id="UP000217065">
    <property type="component" value="Unassembled WGS sequence"/>
</dbReference>
<dbReference type="Pfam" id="PF01381">
    <property type="entry name" value="HTH_3"/>
    <property type="match status" value="1"/>
</dbReference>
<dbReference type="InterPro" id="IPR019734">
    <property type="entry name" value="TPR_rpt"/>
</dbReference>